<evidence type="ECO:0000313" key="3">
    <source>
        <dbReference type="Proteomes" id="UP000073816"/>
    </source>
</evidence>
<name>A0A142EMT2_9BACT</name>
<dbReference type="Proteomes" id="UP000073816">
    <property type="component" value="Chromosome"/>
</dbReference>
<evidence type="ECO:0000313" key="2">
    <source>
        <dbReference type="EMBL" id="AMQ56437.1"/>
    </source>
</evidence>
<keyword evidence="1" id="KW-0812">Transmembrane</keyword>
<reference evidence="2 3" key="2">
    <citation type="journal article" date="2016" name="Genome Announc.">
        <title>Complete Genome Sequence of Algoriphagus sp. Strain M8-2, Isolated from a Brackish Lake.</title>
        <authorList>
            <person name="Muraguchi Y."/>
            <person name="Kushimoto K."/>
            <person name="Ohtsubo Y."/>
            <person name="Suzuki T."/>
            <person name="Dohra H."/>
            <person name="Kimbara K."/>
            <person name="Shintani M."/>
        </authorList>
    </citation>
    <scope>NUCLEOTIDE SEQUENCE [LARGE SCALE GENOMIC DNA]</scope>
    <source>
        <strain evidence="2 3">M8-2</strain>
    </source>
</reference>
<dbReference type="PATRIC" id="fig|1727163.4.peg.1754"/>
<dbReference type="KEGG" id="alm:AO498_08417"/>
<gene>
    <name evidence="2" type="ORF">AO498_08417</name>
</gene>
<protein>
    <submittedName>
        <fullName evidence="2">Uncharacterized protein</fullName>
    </submittedName>
</protein>
<proteinExistence type="predicted"/>
<accession>A0A142EMT2</accession>
<sequence>MGSNTTVIILVVVVIGHFLLGLGYLLYKLSGKPKDQKKED</sequence>
<dbReference type="STRING" id="1727163.AO498_08417"/>
<keyword evidence="3" id="KW-1185">Reference proteome</keyword>
<dbReference type="EMBL" id="CP012836">
    <property type="protein sequence ID" value="AMQ56437.1"/>
    <property type="molecule type" value="Genomic_DNA"/>
</dbReference>
<feature type="transmembrane region" description="Helical" evidence="1">
    <location>
        <begin position="6"/>
        <end position="27"/>
    </location>
</feature>
<keyword evidence="1" id="KW-0472">Membrane</keyword>
<evidence type="ECO:0000256" key="1">
    <source>
        <dbReference type="SAM" id="Phobius"/>
    </source>
</evidence>
<organism evidence="2 3">
    <name type="scientific">Algoriphagus sanaruensis</name>
    <dbReference type="NCBI Taxonomy" id="1727163"/>
    <lineage>
        <taxon>Bacteria</taxon>
        <taxon>Pseudomonadati</taxon>
        <taxon>Bacteroidota</taxon>
        <taxon>Cytophagia</taxon>
        <taxon>Cytophagales</taxon>
        <taxon>Cyclobacteriaceae</taxon>
        <taxon>Algoriphagus</taxon>
    </lineage>
</organism>
<dbReference type="AlphaFoldDB" id="A0A142EMT2"/>
<reference evidence="3" key="1">
    <citation type="submission" date="2015-09" db="EMBL/GenBank/DDBJ databases">
        <title>Complete sequence of Algoriphagus sp. M8-2.</title>
        <authorList>
            <person name="Shintani M."/>
        </authorList>
    </citation>
    <scope>NUCLEOTIDE SEQUENCE [LARGE SCALE GENOMIC DNA]</scope>
    <source>
        <strain evidence="3">M8-2</strain>
    </source>
</reference>
<keyword evidence="1" id="KW-1133">Transmembrane helix</keyword>